<evidence type="ECO:0000256" key="1">
    <source>
        <dbReference type="SAM" id="Coils"/>
    </source>
</evidence>
<dbReference type="Proteomes" id="UP001500604">
    <property type="component" value="Unassembled WGS sequence"/>
</dbReference>
<keyword evidence="3" id="KW-1185">Reference proteome</keyword>
<accession>A0ABP8VAF7</accession>
<feature type="coiled-coil region" evidence="1">
    <location>
        <begin position="4"/>
        <end position="38"/>
    </location>
</feature>
<name>A0ABP8VAF7_9GAMM</name>
<dbReference type="RefSeq" id="WP_345198901.1">
    <property type="nucleotide sequence ID" value="NZ_BAABFL010000474.1"/>
</dbReference>
<protein>
    <submittedName>
        <fullName evidence="2">Uncharacterized protein</fullName>
    </submittedName>
</protein>
<evidence type="ECO:0000313" key="2">
    <source>
        <dbReference type="EMBL" id="GAA4652356.1"/>
    </source>
</evidence>
<sequence length="54" mass="6442">MNIREMLENHIEEMECQLIGLQDEIDTLKTKKETIHKEMIRLKTKLNNISDDSK</sequence>
<organism evidence="2 3">
    <name type="scientific">Kistimonas scapharcae</name>
    <dbReference type="NCBI Taxonomy" id="1036133"/>
    <lineage>
        <taxon>Bacteria</taxon>
        <taxon>Pseudomonadati</taxon>
        <taxon>Pseudomonadota</taxon>
        <taxon>Gammaproteobacteria</taxon>
        <taxon>Oceanospirillales</taxon>
        <taxon>Endozoicomonadaceae</taxon>
        <taxon>Kistimonas</taxon>
    </lineage>
</organism>
<reference evidence="3" key="1">
    <citation type="journal article" date="2019" name="Int. J. Syst. Evol. Microbiol.">
        <title>The Global Catalogue of Microorganisms (GCM) 10K type strain sequencing project: providing services to taxonomists for standard genome sequencing and annotation.</title>
        <authorList>
            <consortium name="The Broad Institute Genomics Platform"/>
            <consortium name="The Broad Institute Genome Sequencing Center for Infectious Disease"/>
            <person name="Wu L."/>
            <person name="Ma J."/>
        </authorList>
    </citation>
    <scope>NUCLEOTIDE SEQUENCE [LARGE SCALE GENOMIC DNA]</scope>
    <source>
        <strain evidence="3">JCM 17805</strain>
    </source>
</reference>
<gene>
    <name evidence="2" type="ORF">GCM10023116_46400</name>
</gene>
<comment type="caution">
    <text evidence="2">The sequence shown here is derived from an EMBL/GenBank/DDBJ whole genome shotgun (WGS) entry which is preliminary data.</text>
</comment>
<evidence type="ECO:0000313" key="3">
    <source>
        <dbReference type="Proteomes" id="UP001500604"/>
    </source>
</evidence>
<keyword evidence="1" id="KW-0175">Coiled coil</keyword>
<dbReference type="EMBL" id="BAABFL010000474">
    <property type="protein sequence ID" value="GAA4652356.1"/>
    <property type="molecule type" value="Genomic_DNA"/>
</dbReference>
<proteinExistence type="predicted"/>